<comment type="caution">
    <text evidence="1">The sequence shown here is derived from an EMBL/GenBank/DDBJ whole genome shotgun (WGS) entry which is preliminary data.</text>
</comment>
<accession>A0A2R6XXH1</accession>
<proteinExistence type="predicted"/>
<dbReference type="EMBL" id="PEBX01000189">
    <property type="protein sequence ID" value="PTQ55118.1"/>
    <property type="molecule type" value="Genomic_DNA"/>
</dbReference>
<reference evidence="2" key="1">
    <citation type="journal article" date="2018" name="Sci. Rep.">
        <title>Lignite coal burning seam in the remote Altai Mountains harbors a hydrogen-driven thermophilic microbial community.</title>
        <authorList>
            <person name="Kadnikov V.V."/>
            <person name="Mardanov A.V."/>
            <person name="Ivasenko D.A."/>
            <person name="Antsiferov D.V."/>
            <person name="Beletsky A.V."/>
            <person name="Karnachuk O.V."/>
            <person name="Ravin N.V."/>
        </authorList>
    </citation>
    <scope>NUCLEOTIDE SEQUENCE [LARGE SCALE GENOMIC DNA]</scope>
</reference>
<protein>
    <submittedName>
        <fullName evidence="1">Uncharacterized protein</fullName>
    </submittedName>
</protein>
<sequence>MVKNGEYYKIHEMRKKGMSIQQIAKAGEGPKNNPEMA</sequence>
<name>A0A2R6XXH1_9BACL</name>
<evidence type="ECO:0000313" key="2">
    <source>
        <dbReference type="Proteomes" id="UP000244338"/>
    </source>
</evidence>
<gene>
    <name evidence="1" type="ORF">BSOLF_0165</name>
</gene>
<dbReference type="Proteomes" id="UP000244338">
    <property type="component" value="Unassembled WGS sequence"/>
</dbReference>
<evidence type="ECO:0000313" key="1">
    <source>
        <dbReference type="EMBL" id="PTQ55118.1"/>
    </source>
</evidence>
<organism evidence="1 2">
    <name type="scientific">Candidatus Carbonibacillus altaicus</name>
    <dbReference type="NCBI Taxonomy" id="2163959"/>
    <lineage>
        <taxon>Bacteria</taxon>
        <taxon>Bacillati</taxon>
        <taxon>Bacillota</taxon>
        <taxon>Bacilli</taxon>
        <taxon>Bacillales</taxon>
        <taxon>Candidatus Carbonibacillus</taxon>
    </lineage>
</organism>
<dbReference type="AlphaFoldDB" id="A0A2R6XXH1"/>